<dbReference type="Proteomes" id="UP000260665">
    <property type="component" value="Unassembled WGS sequence"/>
</dbReference>
<comment type="caution">
    <text evidence="1">The sequence shown here is derived from an EMBL/GenBank/DDBJ whole genome shotgun (WGS) entry which is preliminary data.</text>
</comment>
<gene>
    <name evidence="1" type="ORF">DIC66_22555</name>
</gene>
<accession>A0A3E1R5J6</accession>
<evidence type="ECO:0000313" key="2">
    <source>
        <dbReference type="Proteomes" id="UP000260665"/>
    </source>
</evidence>
<keyword evidence="2" id="KW-1185">Reference proteome</keyword>
<proteinExistence type="predicted"/>
<dbReference type="AlphaFoldDB" id="A0A3E1R5J6"/>
<evidence type="ECO:0000313" key="1">
    <source>
        <dbReference type="EMBL" id="RFO94626.1"/>
    </source>
</evidence>
<protein>
    <submittedName>
        <fullName evidence="1">Uncharacterized protein</fullName>
    </submittedName>
</protein>
<organism evidence="1 2">
    <name type="scientific">Rhodoferax lacus</name>
    <dbReference type="NCBI Taxonomy" id="2184758"/>
    <lineage>
        <taxon>Bacteria</taxon>
        <taxon>Pseudomonadati</taxon>
        <taxon>Pseudomonadota</taxon>
        <taxon>Betaproteobacteria</taxon>
        <taxon>Burkholderiales</taxon>
        <taxon>Comamonadaceae</taxon>
        <taxon>Rhodoferax</taxon>
    </lineage>
</organism>
<sequence>MVCSRPLGVAAESGREKTMFQIQDALAAGGIVEVLVLPSILQARSLGGTLCMLLGWLSGIVSGHQMPLQSLLFWQRRHRRDIEVAVERFAPDTVYFDGVRTGAYLPGLSRQYPGLRLVCDFDDLMSRRMAYLVQNKQPVSLGYMAKYFPGWVERQYASGHPILTADLGHA</sequence>
<reference evidence="1 2" key="1">
    <citation type="submission" date="2018-05" db="EMBL/GenBank/DDBJ databases">
        <title>Rhodoferax soyangensis sp.nov., isolated from an oligotrophic freshwater lake.</title>
        <authorList>
            <person name="Park M."/>
        </authorList>
    </citation>
    <scope>NUCLEOTIDE SEQUENCE [LARGE SCALE GENOMIC DNA]</scope>
    <source>
        <strain evidence="1 2">IMCC26218</strain>
    </source>
</reference>
<name>A0A3E1R5J6_9BURK</name>
<dbReference type="EMBL" id="QFZK01000039">
    <property type="protein sequence ID" value="RFO94626.1"/>
    <property type="molecule type" value="Genomic_DNA"/>
</dbReference>